<proteinExistence type="inferred from homology"/>
<comment type="caution">
    <text evidence="3">The sequence shown here is derived from an EMBL/GenBank/DDBJ whole genome shotgun (WGS) entry which is preliminary data.</text>
</comment>
<dbReference type="Proteomes" id="UP001642260">
    <property type="component" value="Unassembled WGS sequence"/>
</dbReference>
<sequence length="305" mass="33423">MVVPLSSIPPSRGKIFSKPPSAQISQIGRWLFIPFFLDGADGFYAINNQFLANGPKGFQEMKTLEKEDMFIRIDFPGVPEDGVKVVVDSTKKAVTVFAHAPKELKHDSSPRNYLYTTGLVCKCCEISAVAAHMSDGVLRLLLSKTQIATQRPPFLGDPDSGQVVVKDQCWTASHKLPHGTDLHGIHMLTWSLVVLKADPVLTGRILQPHPWVNQGSLMAYESKQLQNGCLYIRVDMPGVPKERFTVSVKSGIVMVTGDAPAVSHDSGGRFYSAEVAMLSNPIDIPIRQIKIISKNGVIRLIIPPA</sequence>
<keyword evidence="4" id="KW-1185">Reference proteome</keyword>
<evidence type="ECO:0000313" key="4">
    <source>
        <dbReference type="Proteomes" id="UP001642260"/>
    </source>
</evidence>
<organism evidence="3 4">
    <name type="scientific">Eruca vesicaria subsp. sativa</name>
    <name type="common">Garden rocket</name>
    <name type="synonym">Eruca sativa</name>
    <dbReference type="NCBI Taxonomy" id="29727"/>
    <lineage>
        <taxon>Eukaryota</taxon>
        <taxon>Viridiplantae</taxon>
        <taxon>Streptophyta</taxon>
        <taxon>Embryophyta</taxon>
        <taxon>Tracheophyta</taxon>
        <taxon>Spermatophyta</taxon>
        <taxon>Magnoliopsida</taxon>
        <taxon>eudicotyledons</taxon>
        <taxon>Gunneridae</taxon>
        <taxon>Pentapetalae</taxon>
        <taxon>rosids</taxon>
        <taxon>malvids</taxon>
        <taxon>Brassicales</taxon>
        <taxon>Brassicaceae</taxon>
        <taxon>Brassiceae</taxon>
        <taxon>Eruca</taxon>
    </lineage>
</organism>
<feature type="domain" description="SHSP" evidence="2">
    <location>
        <begin position="212"/>
        <end position="305"/>
    </location>
</feature>
<dbReference type="PROSITE" id="PS01031">
    <property type="entry name" value="SHSP"/>
    <property type="match status" value="1"/>
</dbReference>
<dbReference type="CDD" id="cd00298">
    <property type="entry name" value="ACD_sHsps_p23-like"/>
    <property type="match status" value="2"/>
</dbReference>
<dbReference type="InterPro" id="IPR044656">
    <property type="entry name" value="HSP14.7/HSP23.5/HSP23.6-like"/>
</dbReference>
<evidence type="ECO:0000259" key="2">
    <source>
        <dbReference type="PROSITE" id="PS01031"/>
    </source>
</evidence>
<dbReference type="InterPro" id="IPR002068">
    <property type="entry name" value="A-crystallin/Hsp20_dom"/>
</dbReference>
<name>A0ABC8KW13_ERUVS</name>
<dbReference type="EMBL" id="CAKOAT010339598">
    <property type="protein sequence ID" value="CAH8362745.1"/>
    <property type="molecule type" value="Genomic_DNA"/>
</dbReference>
<protein>
    <recommendedName>
        <fullName evidence="2">SHSP domain-containing protein</fullName>
    </recommendedName>
</protein>
<gene>
    <name evidence="3" type="ORF">ERUC_LOCUS28501</name>
</gene>
<evidence type="ECO:0000313" key="3">
    <source>
        <dbReference type="EMBL" id="CAH8362745.1"/>
    </source>
</evidence>
<accession>A0ABC8KW13</accession>
<reference evidence="3 4" key="1">
    <citation type="submission" date="2022-03" db="EMBL/GenBank/DDBJ databases">
        <authorList>
            <person name="Macdonald S."/>
            <person name="Ahmed S."/>
            <person name="Newling K."/>
        </authorList>
    </citation>
    <scope>NUCLEOTIDE SEQUENCE [LARGE SCALE GENOMIC DNA]</scope>
</reference>
<comment type="similarity">
    <text evidence="1">Belongs to the small heat shock protein (HSP20) family.</text>
</comment>
<dbReference type="AlphaFoldDB" id="A0ABC8KW13"/>
<dbReference type="PANTHER" id="PTHR46991:SF29">
    <property type="entry name" value="HEAT SHOCK PROTEIN HSP20_ALPHA CRYSTALLIN FAMILY PROTEIN"/>
    <property type="match status" value="1"/>
</dbReference>
<dbReference type="SUPFAM" id="SSF49764">
    <property type="entry name" value="HSP20-like chaperones"/>
    <property type="match status" value="2"/>
</dbReference>
<dbReference type="InterPro" id="IPR008978">
    <property type="entry name" value="HSP20-like_chaperone"/>
</dbReference>
<dbReference type="PANTHER" id="PTHR46991">
    <property type="entry name" value="23.5 KDA HEAT SHOCK PROTEIN, MITOCHONDRIAL"/>
    <property type="match status" value="1"/>
</dbReference>
<evidence type="ECO:0000256" key="1">
    <source>
        <dbReference type="PROSITE-ProRule" id="PRU00285"/>
    </source>
</evidence>